<comment type="caution">
    <text evidence="17">The sequence shown here is derived from an EMBL/GenBank/DDBJ whole genome shotgun (WGS) entry which is preliminary data.</text>
</comment>
<keyword evidence="8 14" id="KW-1133">Transmembrane helix</keyword>
<dbReference type="SMART" id="SM00408">
    <property type="entry name" value="IGc2"/>
    <property type="match status" value="6"/>
</dbReference>
<evidence type="ECO:0000313" key="18">
    <source>
        <dbReference type="Proteomes" id="UP001151699"/>
    </source>
</evidence>
<comment type="subcellular location">
    <subcellularLocation>
        <location evidence="1">Cell membrane</location>
    </subcellularLocation>
    <subcellularLocation>
        <location evidence="2">Membrane</location>
        <topology evidence="2">Single-pass type I membrane protein</topology>
    </subcellularLocation>
</comment>
<keyword evidence="3" id="KW-1003">Cell membrane</keyword>
<dbReference type="PROSITE" id="PS50853">
    <property type="entry name" value="FN3"/>
    <property type="match status" value="5"/>
</dbReference>
<evidence type="ECO:0000256" key="11">
    <source>
        <dbReference type="ARBA" id="ARBA00023180"/>
    </source>
</evidence>
<dbReference type="InterPro" id="IPR007110">
    <property type="entry name" value="Ig-like_dom"/>
</dbReference>
<dbReference type="Pfam" id="PF07679">
    <property type="entry name" value="I-set"/>
    <property type="match status" value="4"/>
</dbReference>
<feature type="domain" description="Ig-like" evidence="15">
    <location>
        <begin position="192"/>
        <end position="282"/>
    </location>
</feature>
<dbReference type="InterPro" id="IPR036116">
    <property type="entry name" value="FN3_sf"/>
</dbReference>
<evidence type="ECO:0000256" key="1">
    <source>
        <dbReference type="ARBA" id="ARBA00004236"/>
    </source>
</evidence>
<dbReference type="CDD" id="cd00063">
    <property type="entry name" value="FN3"/>
    <property type="match status" value="5"/>
</dbReference>
<dbReference type="GO" id="GO:0007156">
    <property type="term" value="P:homophilic cell adhesion via plasma membrane adhesion molecules"/>
    <property type="evidence" value="ECO:0007669"/>
    <property type="project" value="TreeGrafter"/>
</dbReference>
<feature type="domain" description="Fibronectin type-III" evidence="16">
    <location>
        <begin position="1001"/>
        <end position="1094"/>
    </location>
</feature>
<dbReference type="PANTHER" id="PTHR13817:SF102">
    <property type="entry name" value="DOWN SYNDROME CELL ADHESION MOLECULE-LIKE PROTEIN DSCAM2"/>
    <property type="match status" value="1"/>
</dbReference>
<dbReference type="Pfam" id="PF25059">
    <property type="entry name" value="FN3_DSCAM-DSCAML_C"/>
    <property type="match status" value="1"/>
</dbReference>
<dbReference type="Pfam" id="PF00041">
    <property type="entry name" value="fn3"/>
    <property type="match status" value="5"/>
</dbReference>
<feature type="domain" description="Ig-like" evidence="15">
    <location>
        <begin position="911"/>
        <end position="985"/>
    </location>
</feature>
<evidence type="ECO:0000256" key="12">
    <source>
        <dbReference type="ARBA" id="ARBA00023319"/>
    </source>
</evidence>
<gene>
    <name evidence="17" type="primary">Dscam2_6</name>
    <name evidence="17" type="ORF">Bhyg_11867</name>
</gene>
<proteinExistence type="predicted"/>
<dbReference type="FunFam" id="2.60.40.10:FF:000104">
    <property type="entry name" value="Down syndrome cell adhesion molecule b"/>
    <property type="match status" value="1"/>
</dbReference>
<evidence type="ECO:0000256" key="6">
    <source>
        <dbReference type="ARBA" id="ARBA00022737"/>
    </source>
</evidence>
<dbReference type="OrthoDB" id="6429135at2759"/>
<dbReference type="InterPro" id="IPR003961">
    <property type="entry name" value="FN3_dom"/>
</dbReference>
<keyword evidence="18" id="KW-1185">Reference proteome</keyword>
<evidence type="ECO:0000256" key="4">
    <source>
        <dbReference type="ARBA" id="ARBA00022692"/>
    </source>
</evidence>
<feature type="domain" description="Fibronectin type-III" evidence="16">
    <location>
        <begin position="602"/>
        <end position="706"/>
    </location>
</feature>
<dbReference type="Pfam" id="PF13927">
    <property type="entry name" value="Ig_3"/>
    <property type="match status" value="2"/>
</dbReference>
<dbReference type="FunFam" id="2.60.40.10:FF:000967">
    <property type="entry name" value="Uncharacterized protein, isoform D"/>
    <property type="match status" value="1"/>
</dbReference>
<keyword evidence="12" id="KW-0393">Immunoglobulin domain</keyword>
<dbReference type="FunFam" id="2.60.40.10:FF:000333">
    <property type="entry name" value="Down syndrome cell adhesion molecule"/>
    <property type="match status" value="1"/>
</dbReference>
<dbReference type="FunFam" id="2.60.40.10:FF:000719">
    <property type="entry name" value="nephrin isoform X1"/>
    <property type="match status" value="1"/>
</dbReference>
<organism evidence="17 18">
    <name type="scientific">Pseudolycoriella hygida</name>
    <dbReference type="NCBI Taxonomy" id="35572"/>
    <lineage>
        <taxon>Eukaryota</taxon>
        <taxon>Metazoa</taxon>
        <taxon>Ecdysozoa</taxon>
        <taxon>Arthropoda</taxon>
        <taxon>Hexapoda</taxon>
        <taxon>Insecta</taxon>
        <taxon>Pterygota</taxon>
        <taxon>Neoptera</taxon>
        <taxon>Endopterygota</taxon>
        <taxon>Diptera</taxon>
        <taxon>Nematocera</taxon>
        <taxon>Sciaroidea</taxon>
        <taxon>Sciaridae</taxon>
        <taxon>Pseudolycoriella</taxon>
    </lineage>
</organism>
<feature type="domain" description="Ig-like" evidence="15">
    <location>
        <begin position="6"/>
        <end position="94"/>
    </location>
</feature>
<evidence type="ECO:0000313" key="17">
    <source>
        <dbReference type="EMBL" id="KAJ6639128.1"/>
    </source>
</evidence>
<keyword evidence="5" id="KW-0732">Signal</keyword>
<feature type="domain" description="Ig-like" evidence="15">
    <location>
        <begin position="98"/>
        <end position="188"/>
    </location>
</feature>
<dbReference type="InterPro" id="IPR050964">
    <property type="entry name" value="Striated_Muscle_Regulatory"/>
</dbReference>
<feature type="compositionally biased region" description="Basic and acidic residues" evidence="13">
    <location>
        <begin position="1401"/>
        <end position="1422"/>
    </location>
</feature>
<dbReference type="FunFam" id="2.60.40.10:FF:000017">
    <property type="entry name" value="Down syndrome cell adhesion molecule b"/>
    <property type="match status" value="1"/>
</dbReference>
<keyword evidence="9 14" id="KW-0472">Membrane</keyword>
<feature type="domain" description="Fibronectin type-III" evidence="16">
    <location>
        <begin position="478"/>
        <end position="597"/>
    </location>
</feature>
<evidence type="ECO:0000256" key="2">
    <source>
        <dbReference type="ARBA" id="ARBA00004479"/>
    </source>
</evidence>
<dbReference type="PANTHER" id="PTHR13817">
    <property type="entry name" value="TITIN"/>
    <property type="match status" value="1"/>
</dbReference>
<evidence type="ECO:0000256" key="7">
    <source>
        <dbReference type="ARBA" id="ARBA00022889"/>
    </source>
</evidence>
<dbReference type="Proteomes" id="UP001151699">
    <property type="component" value="Chromosome X"/>
</dbReference>
<evidence type="ECO:0000256" key="10">
    <source>
        <dbReference type="ARBA" id="ARBA00023157"/>
    </source>
</evidence>
<feature type="domain" description="Fibronectin type-III" evidence="16">
    <location>
        <begin position="812"/>
        <end position="911"/>
    </location>
</feature>
<keyword evidence="10" id="KW-1015">Disulfide bond</keyword>
<dbReference type="GO" id="GO:0007416">
    <property type="term" value="P:synapse assembly"/>
    <property type="evidence" value="ECO:0007669"/>
    <property type="project" value="TreeGrafter"/>
</dbReference>
<accession>A0A9Q0MWA7</accession>
<keyword evidence="4 14" id="KW-0812">Transmembrane</keyword>
<evidence type="ECO:0000256" key="14">
    <source>
        <dbReference type="SAM" id="Phobius"/>
    </source>
</evidence>
<dbReference type="Gene3D" id="2.60.40.10">
    <property type="entry name" value="Immunoglobulins"/>
    <property type="match status" value="12"/>
</dbReference>
<name>A0A9Q0MWA7_9DIPT</name>
<protein>
    <submittedName>
        <fullName evidence="17">Down syndrome cell adhesion molecule-like protein Dscam2</fullName>
    </submittedName>
</protein>
<keyword evidence="7" id="KW-0130">Cell adhesion</keyword>
<feature type="compositionally biased region" description="Basic and acidic residues" evidence="13">
    <location>
        <begin position="1466"/>
        <end position="1483"/>
    </location>
</feature>
<feature type="domain" description="Ig-like" evidence="15">
    <location>
        <begin position="377"/>
        <end position="473"/>
    </location>
</feature>
<evidence type="ECO:0000256" key="5">
    <source>
        <dbReference type="ARBA" id="ARBA00022729"/>
    </source>
</evidence>
<evidence type="ECO:0000259" key="16">
    <source>
        <dbReference type="PROSITE" id="PS50853"/>
    </source>
</evidence>
<reference evidence="17" key="1">
    <citation type="submission" date="2022-07" db="EMBL/GenBank/DDBJ databases">
        <authorList>
            <person name="Trinca V."/>
            <person name="Uliana J.V.C."/>
            <person name="Torres T.T."/>
            <person name="Ward R.J."/>
            <person name="Monesi N."/>
        </authorList>
    </citation>
    <scope>NUCLEOTIDE SEQUENCE</scope>
    <source>
        <strain evidence="17">HSMRA1968</strain>
        <tissue evidence="17">Whole embryos</tissue>
    </source>
</reference>
<dbReference type="SMART" id="SM00409">
    <property type="entry name" value="IG"/>
    <property type="match status" value="6"/>
</dbReference>
<feature type="transmembrane region" description="Helical" evidence="14">
    <location>
        <begin position="1221"/>
        <end position="1242"/>
    </location>
</feature>
<feature type="compositionally biased region" description="Polar residues" evidence="13">
    <location>
        <begin position="1426"/>
        <end position="1440"/>
    </location>
</feature>
<dbReference type="EMBL" id="WJQU01000003">
    <property type="protein sequence ID" value="KAJ6639128.1"/>
    <property type="molecule type" value="Genomic_DNA"/>
</dbReference>
<dbReference type="FunFam" id="2.60.40.10:FF:000005">
    <property type="entry name" value="Neuronal cell adhesion molecule"/>
    <property type="match status" value="1"/>
</dbReference>
<dbReference type="InterPro" id="IPR013783">
    <property type="entry name" value="Ig-like_fold"/>
</dbReference>
<evidence type="ECO:0000256" key="9">
    <source>
        <dbReference type="ARBA" id="ARBA00023136"/>
    </source>
</evidence>
<dbReference type="InterPro" id="IPR056754">
    <property type="entry name" value="DSCAM/DSCAML_C"/>
</dbReference>
<evidence type="ECO:0000256" key="3">
    <source>
        <dbReference type="ARBA" id="ARBA00022475"/>
    </source>
</evidence>
<dbReference type="InterPro" id="IPR003598">
    <property type="entry name" value="Ig_sub2"/>
</dbReference>
<feature type="compositionally biased region" description="Polar residues" evidence="13">
    <location>
        <begin position="1455"/>
        <end position="1465"/>
    </location>
</feature>
<dbReference type="SUPFAM" id="SSF49265">
    <property type="entry name" value="Fibronectin type III"/>
    <property type="match status" value="3"/>
</dbReference>
<feature type="region of interest" description="Disordered" evidence="13">
    <location>
        <begin position="1387"/>
        <end position="1507"/>
    </location>
</feature>
<keyword evidence="6" id="KW-0677">Repeat</keyword>
<dbReference type="GO" id="GO:0045202">
    <property type="term" value="C:synapse"/>
    <property type="evidence" value="ECO:0007669"/>
    <property type="project" value="TreeGrafter"/>
</dbReference>
<dbReference type="InterPro" id="IPR013098">
    <property type="entry name" value="Ig_I-set"/>
</dbReference>
<keyword evidence="11" id="KW-0325">Glycoprotein</keyword>
<evidence type="ECO:0000256" key="13">
    <source>
        <dbReference type="SAM" id="MobiDB-lite"/>
    </source>
</evidence>
<dbReference type="PROSITE" id="PS50835">
    <property type="entry name" value="IG_LIKE"/>
    <property type="match status" value="6"/>
</dbReference>
<evidence type="ECO:0000259" key="15">
    <source>
        <dbReference type="PROSITE" id="PS50835"/>
    </source>
</evidence>
<dbReference type="FunFam" id="2.60.40.10:FF:000093">
    <property type="entry name" value="Down syndrome cell adhesion molecule, isoform B"/>
    <property type="match status" value="1"/>
</dbReference>
<dbReference type="SUPFAM" id="SSF48726">
    <property type="entry name" value="Immunoglobulin"/>
    <property type="match status" value="6"/>
</dbReference>
<feature type="domain" description="Fibronectin type-III" evidence="16">
    <location>
        <begin position="711"/>
        <end position="808"/>
    </location>
</feature>
<feature type="domain" description="Ig-like" evidence="15">
    <location>
        <begin position="287"/>
        <end position="361"/>
    </location>
</feature>
<sequence>MENTVPELIYTFIEQNVRPGPYVSLKCSATGSPPPQPIIDVSSFHRYAIGQYVDVSGDVISHLNISHVRADDGGLYTCVSFNSMGSVEHAARLNVYGPPFVRAIGPLKAVAGSQLIIRCPFSGYPIESIRWEKSRQEISPNPRYEIRSEEYGDQLKIMNVDSAQDSGLYTCIVRSRAGEEARRDMQLTVNNPPVIESFKFPKNLQEGGRAQVTCAVSSGDMPVYFSWKKDDAPISISLQITEKKDEFFSLLVFKDITARHSGKYTCFAANSASKVNYTAELLVRVPPKWIQEPKDTALMLGNAMMIHCQAEGYPEPTVTWFKGEGKSSKEFKSIQLKNSSLVVNFATELDEGYYMCQISNGIGHGLKKIIHVNINEPARFDSPMKNVSSRRNDPITLNCLAHGDDPINIIWTHNNARIDLHNYRLNIGEMKTEDGINSQLSISRTDRQDSGIYKCVAENLFGKSEHTIYLAVQEPPDTPSNLEIIEISSRSVKLSWKRPFDGNSPVLSYVVQYQPFKYMHGHSSALNTDAEWNSLQTINITLPTISSVHRSLDGNIREQATLAGLHPSTTYLVRMLAINEIERSSFTDPIVIKTGEEAPVEPPQNIQVQSGGIGELIVTWQLPPKESWNGDLISFTINCTEEKQNINYINSNDTVRKLIKVEGFATTKTTISNLRTYRRYSISIRANNGFGAGPWSVPVYQTTLEGVPEASPQHVNCTSLSSQSIKIVWVEPLLQYHGGVIQGYKILYTPLVQEIDILASNEVKRTSNLETYLHALYKATNYSIRVLAYTSVGDGVPSNPVYCSTEDDVPEPPQQIKAAALTADSILVSWLPPKHRNGNILHYTVYSREAGKKGQARSSVIRVDEYGNPMTFEARNLNENQIYEFWVSASTSIGEGEPTAVVAQTTNTRAPARIASFSQTIRKSVGSSLSLECLAVGQPHPRARWFTRDRPVTFSPFYEVAANGNLKIHSVEVSLSGNYTCSAKNLFGEDHIVYTVIAMKPPTAPQIIVHYASSDSIRISWDSTDDGGAAIQGFKLSYRIIGGSWIQNDFTPENTAFTIVGLKCGTQYILKMSAFNRVGESRASEEIIVWTKGKKPQEPEIADLLQSNSSCINLNLSSWNNGGCAILHFSIEHRPLGHTRWTVVTSDISNSDENRENLIFCDFASATWYQLKMSATNDAGKTSAQYYFATTNLNGDPISKPDVFPETDQTSIVPYVEPFDWLPYAVVGLIIFMTLLLICVILKHRGAFCGPISDGYESRTIPCEYKDDRESRRNQQVYSASPVKTVDKCNDSEMYEISPYATFSVSGGRTCSNQAKTPTRGVNNSTLDYTVQFKTFGHPEGDNLNATAYPMLPSGGFGHVKGKSSWYKQRFIATDDESTLSKSMTIMAGSSQHQSHRSKPTRSESRSGNRNSSRHEITHHDESESDTSASPINEFSNTPTYRVPTKSSRDMFRPDSSTESNNDNSPIERRSNTPRHVTSDVRSRARPTKPPRESKSMDILRAGSNNSLHSEVNMGASLRYSPQSGFSDSREFSEAECDRERALDLEVQRVMENNDSKAIEKDELTSLLAR</sequence>
<dbReference type="InterPro" id="IPR036179">
    <property type="entry name" value="Ig-like_dom_sf"/>
</dbReference>
<dbReference type="GO" id="GO:0048812">
    <property type="term" value="P:neuron projection morphogenesis"/>
    <property type="evidence" value="ECO:0007669"/>
    <property type="project" value="UniProtKB-ARBA"/>
</dbReference>
<evidence type="ECO:0000256" key="8">
    <source>
        <dbReference type="ARBA" id="ARBA00022989"/>
    </source>
</evidence>
<dbReference type="GO" id="GO:0005886">
    <property type="term" value="C:plasma membrane"/>
    <property type="evidence" value="ECO:0007669"/>
    <property type="project" value="UniProtKB-SubCell"/>
</dbReference>
<dbReference type="SMART" id="SM00060">
    <property type="entry name" value="FN3"/>
    <property type="match status" value="6"/>
</dbReference>
<dbReference type="InterPro" id="IPR003599">
    <property type="entry name" value="Ig_sub"/>
</dbReference>